<dbReference type="Pfam" id="PF16522">
    <property type="entry name" value="FliS_cochap"/>
    <property type="match status" value="1"/>
</dbReference>
<dbReference type="Proteomes" id="UP000001522">
    <property type="component" value="Chromosome"/>
</dbReference>
<evidence type="ECO:0000313" key="1">
    <source>
        <dbReference type="EMBL" id="CBG39622.1"/>
    </source>
</evidence>
<evidence type="ECO:0000313" key="2">
    <source>
        <dbReference type="Proteomes" id="UP000001522"/>
    </source>
</evidence>
<dbReference type="STRING" id="679897.HMU03600"/>
<name>D3UGK1_HELM1</name>
<reference evidence="1 2" key="1">
    <citation type="journal article" date="2010" name="BMC Genomics">
        <title>Comparative genomics and proteomics of Helicobacter mustelae, an ulcerogenic and carcinogenic gastric pathogen.</title>
        <authorList>
            <person name="O'Toole P.W."/>
            <person name="Snelling W.J."/>
            <person name="Canchaya C."/>
            <person name="Forde B.M."/>
            <person name="Hardie K.R."/>
            <person name="Josenhans C."/>
            <person name="Graham R.L.J."/>
            <person name="McMullan G."/>
            <person name="Parkhill J."/>
            <person name="Belda E."/>
            <person name="Bentley S.D."/>
        </authorList>
    </citation>
    <scope>NUCLEOTIDE SEQUENCE [LARGE SCALE GENOMIC DNA]</scope>
    <source>
        <strain evidence="2">ATCC 43772 / LMG 18044 / NCTC 12198 / 12198</strain>
    </source>
</reference>
<protein>
    <submittedName>
        <fullName evidence="1">Uncharacterized protein</fullName>
    </submittedName>
</protein>
<organism evidence="1 2">
    <name type="scientific">Helicobacter mustelae (strain ATCC 43772 / CCUG 25715 / CIP 103759 / LMG 18044 / NCTC 12198 / R85-136P)</name>
    <name type="common">Campylobacter mustelae</name>
    <dbReference type="NCBI Taxonomy" id="679897"/>
    <lineage>
        <taxon>Bacteria</taxon>
        <taxon>Pseudomonadati</taxon>
        <taxon>Campylobacterota</taxon>
        <taxon>Epsilonproteobacteria</taxon>
        <taxon>Campylobacterales</taxon>
        <taxon>Helicobacteraceae</taxon>
        <taxon>Helicobacter</taxon>
    </lineage>
</organism>
<keyword evidence="2" id="KW-1185">Reference proteome</keyword>
<dbReference type="RefSeq" id="WP_013022713.1">
    <property type="nucleotide sequence ID" value="NC_013949.1"/>
</dbReference>
<sequence length="180" mass="20572">MDKDFLKTLKKHLDGIEGAEFEVKNMRNSSRKNHQFGEDIKSANEFIGALQVVDIALKKILNEAKNIDGEFEETNTQYDRVSYNIEQLIEKCSFMGMALFDVNISTNFGGTEISFDIVSPMAFILQKDMESLCGYVGDKREEIKQKLSLISARLCGEIQEEPQALNPLDSFDFREFSKMF</sequence>
<dbReference type="eggNOG" id="ENOG503187P">
    <property type="taxonomic scope" value="Bacteria"/>
</dbReference>
<proteinExistence type="predicted"/>
<dbReference type="EMBL" id="FN555004">
    <property type="protein sequence ID" value="CBG39622.1"/>
    <property type="molecule type" value="Genomic_DNA"/>
</dbReference>
<dbReference type="InterPro" id="IPR032411">
    <property type="entry name" value="FliS_cochap"/>
</dbReference>
<gene>
    <name evidence="1" type="ordered locus">HMU03600</name>
</gene>
<dbReference type="Gene3D" id="3.30.1120.180">
    <property type="entry name" value="Flagellar FLiS export co-chaperone, HP1076"/>
    <property type="match status" value="1"/>
</dbReference>
<dbReference type="KEGG" id="hms:HMU03600"/>
<accession>D3UGK1</accession>
<dbReference type="InterPro" id="IPR038315">
    <property type="entry name" value="FliS_cochap_sf"/>
</dbReference>
<dbReference type="AlphaFoldDB" id="D3UGK1"/>
<dbReference type="HOGENOM" id="CLU_123275_0_0_7"/>